<feature type="transmembrane region" description="Helical" evidence="1">
    <location>
        <begin position="53"/>
        <end position="76"/>
    </location>
</feature>
<reference evidence="2" key="2">
    <citation type="submission" date="2021-06" db="EMBL/GenBank/DDBJ databases">
        <authorList>
            <consortium name="NCBI Pathogen Detection Project"/>
        </authorList>
    </citation>
    <scope>NUCLEOTIDE SEQUENCE</scope>
    <source>
        <strain evidence="2">HN1000</strain>
    </source>
</reference>
<comment type="caution">
    <text evidence="2">The sequence shown here is derived from an EMBL/GenBank/DDBJ whole genome shotgun (WGS) entry which is preliminary data.</text>
</comment>
<evidence type="ECO:0000313" key="2">
    <source>
        <dbReference type="EMBL" id="HBH1541615.1"/>
    </source>
</evidence>
<keyword evidence="1" id="KW-1133">Transmembrane helix</keyword>
<organism evidence="2 3">
    <name type="scientific">Clostridioides difficile</name>
    <name type="common">Peptoclostridium difficile</name>
    <dbReference type="NCBI Taxonomy" id="1496"/>
    <lineage>
        <taxon>Bacteria</taxon>
        <taxon>Bacillati</taxon>
        <taxon>Bacillota</taxon>
        <taxon>Clostridia</taxon>
        <taxon>Peptostreptococcales</taxon>
        <taxon>Peptostreptococcaceae</taxon>
        <taxon>Clostridioides</taxon>
    </lineage>
</organism>
<proteinExistence type="predicted"/>
<sequence length="185" mass="21778">MYCKNCDLEFDDTTTICPKCKSVLKSNKNTYQKNFENKINEFKLRKKIRQGNILSTITILTVAIHILVELFMQIHIEDYYEIYIKYSPSAISVLVLVLSLKRGEKRHQFLNNILFISVMILISIFGTIYFSAPLVNRIFNGNYLFKEYWTVYGVGNFIIILECILIIFDDSYYLSYINKKENSNK</sequence>
<evidence type="ECO:0000256" key="1">
    <source>
        <dbReference type="SAM" id="Phobius"/>
    </source>
</evidence>
<gene>
    <name evidence="2" type="ORF">KRM00_001077</name>
</gene>
<feature type="transmembrane region" description="Helical" evidence="1">
    <location>
        <begin position="82"/>
        <end position="100"/>
    </location>
</feature>
<feature type="transmembrane region" description="Helical" evidence="1">
    <location>
        <begin position="112"/>
        <end position="132"/>
    </location>
</feature>
<feature type="transmembrane region" description="Helical" evidence="1">
    <location>
        <begin position="152"/>
        <end position="175"/>
    </location>
</feature>
<protein>
    <submittedName>
        <fullName evidence="2">Uncharacterized protein</fullName>
    </submittedName>
</protein>
<accession>A0AAN5VJR3</accession>
<dbReference type="RefSeq" id="WP_074105957.1">
    <property type="nucleotide sequence ID" value="NZ_BIND01000004.1"/>
</dbReference>
<dbReference type="AlphaFoldDB" id="A0AAN5VJR3"/>
<dbReference type="EMBL" id="DAEPXK010000008">
    <property type="protein sequence ID" value="HBH1541615.1"/>
    <property type="molecule type" value="Genomic_DNA"/>
</dbReference>
<dbReference type="Proteomes" id="UP000878956">
    <property type="component" value="Unassembled WGS sequence"/>
</dbReference>
<reference evidence="2" key="1">
    <citation type="journal article" date="2018" name="Genome Biol.">
        <title>SKESA: strategic k-mer extension for scrupulous assemblies.</title>
        <authorList>
            <person name="Souvorov A."/>
            <person name="Agarwala R."/>
            <person name="Lipman D.J."/>
        </authorList>
    </citation>
    <scope>NUCLEOTIDE SEQUENCE</scope>
    <source>
        <strain evidence="2">HN1000</strain>
    </source>
</reference>
<name>A0AAN5VJR3_CLODI</name>
<keyword evidence="1" id="KW-0472">Membrane</keyword>
<keyword evidence="1" id="KW-0812">Transmembrane</keyword>
<evidence type="ECO:0000313" key="3">
    <source>
        <dbReference type="Proteomes" id="UP000878956"/>
    </source>
</evidence>